<accession>A0A7X3LYK9</accession>
<sequence length="115" mass="12603">MPVTPDMIPGIIATNFSPKADVPQAPAFKAGDKVRAVVMAKPTHTRLPRYLRGRVGTVVTHYGGFVFADTRAVLEGDHPQHLYCVRFEGSDVWGPDAGPKDAIYADLYESYLEEA</sequence>
<feature type="domain" description="Nitrile hydratase beta subunit" evidence="1">
    <location>
        <begin position="18"/>
        <end position="113"/>
    </location>
</feature>
<dbReference type="RefSeq" id="WP_160777743.1">
    <property type="nucleotide sequence ID" value="NZ_WUMV01000012.1"/>
</dbReference>
<reference evidence="2 3" key="1">
    <citation type="submission" date="2019-12" db="EMBL/GenBank/DDBJ databases">
        <authorList>
            <person name="Li M."/>
        </authorList>
    </citation>
    <scope>NUCLEOTIDE SEQUENCE [LARGE SCALE GENOMIC DNA]</scope>
    <source>
        <strain evidence="2 3">GBMRC 2046</strain>
    </source>
</reference>
<evidence type="ECO:0000259" key="1">
    <source>
        <dbReference type="Pfam" id="PF02211"/>
    </source>
</evidence>
<proteinExistence type="predicted"/>
<evidence type="ECO:0000313" key="2">
    <source>
        <dbReference type="EMBL" id="MXN67492.1"/>
    </source>
</evidence>
<protein>
    <submittedName>
        <fullName evidence="2">Nitrile hydratase subunit beta</fullName>
    </submittedName>
</protein>
<dbReference type="EMBL" id="WUMV01000012">
    <property type="protein sequence ID" value="MXN67492.1"/>
    <property type="molecule type" value="Genomic_DNA"/>
</dbReference>
<dbReference type="InterPro" id="IPR008990">
    <property type="entry name" value="Elect_transpt_acc-like_dom_sf"/>
</dbReference>
<dbReference type="Pfam" id="PF02211">
    <property type="entry name" value="NHase_beta_C"/>
    <property type="match status" value="1"/>
</dbReference>
<dbReference type="AlphaFoldDB" id="A0A7X3LYK9"/>
<dbReference type="Proteomes" id="UP000433101">
    <property type="component" value="Unassembled WGS sequence"/>
</dbReference>
<evidence type="ECO:0000313" key="3">
    <source>
        <dbReference type="Proteomes" id="UP000433101"/>
    </source>
</evidence>
<keyword evidence="3" id="KW-1185">Reference proteome</keyword>
<dbReference type="InterPro" id="IPR024690">
    <property type="entry name" value="CN_hydtase_beta_dom_C"/>
</dbReference>
<name>A0A7X3LYK9_9HYPH</name>
<dbReference type="Gene3D" id="2.30.30.50">
    <property type="match status" value="1"/>
</dbReference>
<comment type="caution">
    <text evidence="2">The sequence shown here is derived from an EMBL/GenBank/DDBJ whole genome shotgun (WGS) entry which is preliminary data.</text>
</comment>
<organism evidence="2 3">
    <name type="scientific">Stappia sediminis</name>
    <dbReference type="NCBI Taxonomy" id="2692190"/>
    <lineage>
        <taxon>Bacteria</taxon>
        <taxon>Pseudomonadati</taxon>
        <taxon>Pseudomonadota</taxon>
        <taxon>Alphaproteobacteria</taxon>
        <taxon>Hyphomicrobiales</taxon>
        <taxon>Stappiaceae</taxon>
        <taxon>Stappia</taxon>
    </lineage>
</organism>
<dbReference type="SUPFAM" id="SSF50090">
    <property type="entry name" value="Electron transport accessory proteins"/>
    <property type="match status" value="1"/>
</dbReference>
<gene>
    <name evidence="2" type="ORF">GR183_21520</name>
</gene>